<keyword evidence="23" id="KW-1185">Reference proteome</keyword>
<feature type="domain" description="Protein kinase" evidence="21">
    <location>
        <begin position="142"/>
        <end position="367"/>
    </location>
</feature>
<dbReference type="FunFam" id="3.30.200.20:FF:000309">
    <property type="entry name" value="Leucine-rich repeat receptor protein kinase MSP1"/>
    <property type="match status" value="1"/>
</dbReference>
<dbReference type="Gene3D" id="3.30.200.20">
    <property type="entry name" value="Phosphorylase Kinase, domain 1"/>
    <property type="match status" value="1"/>
</dbReference>
<gene>
    <name evidence="22" type="ORF">AQUCO_01200133v1</name>
</gene>
<dbReference type="GO" id="GO:0004674">
    <property type="term" value="F:protein serine/threonine kinase activity"/>
    <property type="evidence" value="ECO:0007669"/>
    <property type="project" value="UniProtKB-KW"/>
</dbReference>
<keyword evidence="7 20" id="KW-0812">Transmembrane</keyword>
<evidence type="ECO:0000256" key="5">
    <source>
        <dbReference type="ARBA" id="ARBA00022614"/>
    </source>
</evidence>
<keyword evidence="9" id="KW-0677">Repeat</keyword>
<dbReference type="OrthoDB" id="676979at2759"/>
<comment type="catalytic activity">
    <reaction evidence="17">
        <text>L-threonyl-[protein] + ATP = O-phospho-L-threonyl-[protein] + ADP + H(+)</text>
        <dbReference type="Rhea" id="RHEA:46608"/>
        <dbReference type="Rhea" id="RHEA-COMP:11060"/>
        <dbReference type="Rhea" id="RHEA-COMP:11605"/>
        <dbReference type="ChEBI" id="CHEBI:15378"/>
        <dbReference type="ChEBI" id="CHEBI:30013"/>
        <dbReference type="ChEBI" id="CHEBI:30616"/>
        <dbReference type="ChEBI" id="CHEBI:61977"/>
        <dbReference type="ChEBI" id="CHEBI:456216"/>
        <dbReference type="EC" id="2.7.11.1"/>
    </reaction>
</comment>
<keyword evidence="11" id="KW-0418">Kinase</keyword>
<dbReference type="PROSITE" id="PS00107">
    <property type="entry name" value="PROTEIN_KINASE_ATP"/>
    <property type="match status" value="1"/>
</dbReference>
<dbReference type="Gene3D" id="1.10.510.10">
    <property type="entry name" value="Transferase(Phosphotransferase) domain 1"/>
    <property type="match status" value="1"/>
</dbReference>
<dbReference type="InterPro" id="IPR051420">
    <property type="entry name" value="Ser_Thr_Kinases_DiverseReg"/>
</dbReference>
<evidence type="ECO:0000256" key="18">
    <source>
        <dbReference type="ARBA" id="ARBA00048679"/>
    </source>
</evidence>
<dbReference type="InterPro" id="IPR032675">
    <property type="entry name" value="LRR_dom_sf"/>
</dbReference>
<dbReference type="InterPro" id="IPR011009">
    <property type="entry name" value="Kinase-like_dom_sf"/>
</dbReference>
<feature type="transmembrane region" description="Helical" evidence="20">
    <location>
        <begin position="79"/>
        <end position="100"/>
    </location>
</feature>
<evidence type="ECO:0000256" key="1">
    <source>
        <dbReference type="ARBA" id="ARBA00004479"/>
    </source>
</evidence>
<keyword evidence="12 19" id="KW-0067">ATP-binding</keyword>
<keyword evidence="8" id="KW-0732">Signal</keyword>
<dbReference type="GO" id="GO:0005524">
    <property type="term" value="F:ATP binding"/>
    <property type="evidence" value="ECO:0007669"/>
    <property type="project" value="UniProtKB-UniRule"/>
</dbReference>
<keyword evidence="5" id="KW-0433">Leucine-rich repeat</keyword>
<feature type="binding site" evidence="19">
    <location>
        <position position="171"/>
    </location>
    <ligand>
        <name>ATP</name>
        <dbReference type="ChEBI" id="CHEBI:30616"/>
    </ligand>
</feature>
<evidence type="ECO:0000256" key="11">
    <source>
        <dbReference type="ARBA" id="ARBA00022777"/>
    </source>
</evidence>
<evidence type="ECO:0000256" key="15">
    <source>
        <dbReference type="ARBA" id="ARBA00023170"/>
    </source>
</evidence>
<evidence type="ECO:0000256" key="2">
    <source>
        <dbReference type="ARBA" id="ARBA00012513"/>
    </source>
</evidence>
<protein>
    <recommendedName>
        <fullName evidence="2">non-specific serine/threonine protein kinase</fullName>
        <ecNumber evidence="2">2.7.11.1</ecNumber>
    </recommendedName>
</protein>
<evidence type="ECO:0000256" key="20">
    <source>
        <dbReference type="SAM" id="Phobius"/>
    </source>
</evidence>
<proteinExistence type="predicted"/>
<dbReference type="Proteomes" id="UP000230069">
    <property type="component" value="Unassembled WGS sequence"/>
</dbReference>
<dbReference type="GO" id="GO:0016020">
    <property type="term" value="C:membrane"/>
    <property type="evidence" value="ECO:0007669"/>
    <property type="project" value="UniProtKB-SubCell"/>
</dbReference>
<dbReference type="InterPro" id="IPR000719">
    <property type="entry name" value="Prot_kinase_dom"/>
</dbReference>
<dbReference type="Pfam" id="PF00069">
    <property type="entry name" value="Pkinase"/>
    <property type="match status" value="1"/>
</dbReference>
<keyword evidence="3" id="KW-0723">Serine/threonine-protein kinase</keyword>
<dbReference type="PROSITE" id="PS00109">
    <property type="entry name" value="PROTEIN_KINASE_TYR"/>
    <property type="match status" value="1"/>
</dbReference>
<evidence type="ECO:0000313" key="22">
    <source>
        <dbReference type="EMBL" id="PIA50704.1"/>
    </source>
</evidence>
<dbReference type="Gene3D" id="3.80.10.10">
    <property type="entry name" value="Ribonuclease Inhibitor"/>
    <property type="match status" value="1"/>
</dbReference>
<evidence type="ECO:0000256" key="6">
    <source>
        <dbReference type="ARBA" id="ARBA00022679"/>
    </source>
</evidence>
<keyword evidence="15" id="KW-0675">Receptor</keyword>
<keyword evidence="10 19" id="KW-0547">Nucleotide-binding</keyword>
<organism evidence="22 23">
    <name type="scientific">Aquilegia coerulea</name>
    <name type="common">Rocky mountain columbine</name>
    <dbReference type="NCBI Taxonomy" id="218851"/>
    <lineage>
        <taxon>Eukaryota</taxon>
        <taxon>Viridiplantae</taxon>
        <taxon>Streptophyta</taxon>
        <taxon>Embryophyta</taxon>
        <taxon>Tracheophyta</taxon>
        <taxon>Spermatophyta</taxon>
        <taxon>Magnoliopsida</taxon>
        <taxon>Ranunculales</taxon>
        <taxon>Ranunculaceae</taxon>
        <taxon>Thalictroideae</taxon>
        <taxon>Aquilegia</taxon>
    </lineage>
</organism>
<evidence type="ECO:0000256" key="10">
    <source>
        <dbReference type="ARBA" id="ARBA00022741"/>
    </source>
</evidence>
<keyword evidence="13 20" id="KW-1133">Transmembrane helix</keyword>
<comment type="subcellular location">
    <subcellularLocation>
        <location evidence="1">Membrane</location>
        <topology evidence="1">Single-pass type I membrane protein</topology>
    </subcellularLocation>
</comment>
<dbReference type="SUPFAM" id="SSF56112">
    <property type="entry name" value="Protein kinase-like (PK-like)"/>
    <property type="match status" value="1"/>
</dbReference>
<evidence type="ECO:0000313" key="23">
    <source>
        <dbReference type="Proteomes" id="UP000230069"/>
    </source>
</evidence>
<dbReference type="STRING" id="218851.A0A2G5E4N1"/>
<dbReference type="EC" id="2.7.11.1" evidence="2"/>
<evidence type="ECO:0000256" key="3">
    <source>
        <dbReference type="ARBA" id="ARBA00022527"/>
    </source>
</evidence>
<dbReference type="SUPFAM" id="SSF52058">
    <property type="entry name" value="L domain-like"/>
    <property type="match status" value="1"/>
</dbReference>
<dbReference type="EMBL" id="KZ305029">
    <property type="protein sequence ID" value="PIA50704.1"/>
    <property type="molecule type" value="Genomic_DNA"/>
</dbReference>
<evidence type="ECO:0000256" key="19">
    <source>
        <dbReference type="PROSITE-ProRule" id="PRU10141"/>
    </source>
</evidence>
<sequence length="367" mass="40901">MLTGSIPHSFEDMTSLSSIDVSYNQLEGPVPENINFKDALATQFEHNKGLCGNITALQRCAFSNMDNSVTNRRPKTVKIVLTSMGGALSLLFAIIGLYFVCYKRKIDTELQTTELLTDELFRIWEFDGRNVYADIIEATEGFDDKHCIGVGGYGSVYKAILSTGQVVAVKKFHCREDGEHLYLKSFSAEIHALTELRHRNIVKLYGIRSHVRHSFLIYEYLERGSLAKLLRNVEEAANLDWIKRINIIKSVASALSYMHHGCSPPLIHRDISSKNILLNSEYDACVADFGIARVLDLNSSNWTNPAGTYGYLAPELAYTMKLTKKCNVYSFGVLGLEVIMGSHPGDFITSLATSSSTCEANILLVDM</sequence>
<dbReference type="InterPro" id="IPR008266">
    <property type="entry name" value="Tyr_kinase_AS"/>
</dbReference>
<dbReference type="AlphaFoldDB" id="A0A2G5E4N1"/>
<dbReference type="PANTHER" id="PTHR48005:SF70">
    <property type="entry name" value="MDIS1-INTERACTING RECEPTOR LIKE KINASE 2-LIKE"/>
    <property type="match status" value="1"/>
</dbReference>
<evidence type="ECO:0000256" key="17">
    <source>
        <dbReference type="ARBA" id="ARBA00047899"/>
    </source>
</evidence>
<evidence type="ECO:0000256" key="12">
    <source>
        <dbReference type="ARBA" id="ARBA00022840"/>
    </source>
</evidence>
<evidence type="ECO:0000256" key="16">
    <source>
        <dbReference type="ARBA" id="ARBA00023180"/>
    </source>
</evidence>
<evidence type="ECO:0000256" key="4">
    <source>
        <dbReference type="ARBA" id="ARBA00022553"/>
    </source>
</evidence>
<dbReference type="InParanoid" id="A0A2G5E4N1"/>
<keyword evidence="16" id="KW-0325">Glycoprotein</keyword>
<name>A0A2G5E4N1_AQUCA</name>
<evidence type="ECO:0000256" key="9">
    <source>
        <dbReference type="ARBA" id="ARBA00022737"/>
    </source>
</evidence>
<evidence type="ECO:0000256" key="14">
    <source>
        <dbReference type="ARBA" id="ARBA00023136"/>
    </source>
</evidence>
<dbReference type="PANTHER" id="PTHR48005">
    <property type="entry name" value="LEUCINE RICH REPEAT KINASE 2"/>
    <property type="match status" value="1"/>
</dbReference>
<dbReference type="PROSITE" id="PS50011">
    <property type="entry name" value="PROTEIN_KINASE_DOM"/>
    <property type="match status" value="1"/>
</dbReference>
<evidence type="ECO:0000256" key="7">
    <source>
        <dbReference type="ARBA" id="ARBA00022692"/>
    </source>
</evidence>
<evidence type="ECO:0000256" key="8">
    <source>
        <dbReference type="ARBA" id="ARBA00022729"/>
    </source>
</evidence>
<keyword evidence="14 20" id="KW-0472">Membrane</keyword>
<accession>A0A2G5E4N1</accession>
<evidence type="ECO:0000256" key="13">
    <source>
        <dbReference type="ARBA" id="ARBA00022989"/>
    </source>
</evidence>
<comment type="catalytic activity">
    <reaction evidence="18">
        <text>L-seryl-[protein] + ATP = O-phospho-L-seryl-[protein] + ADP + H(+)</text>
        <dbReference type="Rhea" id="RHEA:17989"/>
        <dbReference type="Rhea" id="RHEA-COMP:9863"/>
        <dbReference type="Rhea" id="RHEA-COMP:11604"/>
        <dbReference type="ChEBI" id="CHEBI:15378"/>
        <dbReference type="ChEBI" id="CHEBI:29999"/>
        <dbReference type="ChEBI" id="CHEBI:30616"/>
        <dbReference type="ChEBI" id="CHEBI:83421"/>
        <dbReference type="ChEBI" id="CHEBI:456216"/>
        <dbReference type="EC" id="2.7.11.1"/>
    </reaction>
</comment>
<keyword evidence="6" id="KW-0808">Transferase</keyword>
<evidence type="ECO:0000259" key="21">
    <source>
        <dbReference type="PROSITE" id="PS50011"/>
    </source>
</evidence>
<dbReference type="InterPro" id="IPR017441">
    <property type="entry name" value="Protein_kinase_ATP_BS"/>
</dbReference>
<keyword evidence="4" id="KW-0597">Phosphoprotein</keyword>
<reference evidence="22 23" key="1">
    <citation type="submission" date="2017-09" db="EMBL/GenBank/DDBJ databases">
        <title>WGS assembly of Aquilegia coerulea Goldsmith.</title>
        <authorList>
            <person name="Hodges S."/>
            <person name="Kramer E."/>
            <person name="Nordborg M."/>
            <person name="Tomkins J."/>
            <person name="Borevitz J."/>
            <person name="Derieg N."/>
            <person name="Yan J."/>
            <person name="Mihaltcheva S."/>
            <person name="Hayes R.D."/>
            <person name="Rokhsar D."/>
        </authorList>
    </citation>
    <scope>NUCLEOTIDE SEQUENCE [LARGE SCALE GENOMIC DNA]</scope>
    <source>
        <strain evidence="23">cv. Goldsmith</strain>
    </source>
</reference>